<dbReference type="GO" id="GO:0006508">
    <property type="term" value="P:proteolysis"/>
    <property type="evidence" value="ECO:0007669"/>
    <property type="project" value="UniProtKB-KW"/>
</dbReference>
<evidence type="ECO:0000256" key="3">
    <source>
        <dbReference type="ARBA" id="ARBA00010136"/>
    </source>
</evidence>
<dbReference type="Pfam" id="PF01433">
    <property type="entry name" value="Peptidase_M1"/>
    <property type="match status" value="1"/>
</dbReference>
<dbReference type="GO" id="GO:0008270">
    <property type="term" value="F:zinc ion binding"/>
    <property type="evidence" value="ECO:0007669"/>
    <property type="project" value="UniProtKB-UniRule"/>
</dbReference>
<comment type="caution">
    <text evidence="21">The sequence shown here is derived from an EMBL/GenBank/DDBJ whole genome shotgun (WGS) entry which is preliminary data.</text>
</comment>
<evidence type="ECO:0000259" key="20">
    <source>
        <dbReference type="Pfam" id="PF17900"/>
    </source>
</evidence>
<dbReference type="InterPro" id="IPR001930">
    <property type="entry name" value="Peptidase_M1"/>
</dbReference>
<keyword evidence="22" id="KW-1185">Reference proteome</keyword>
<comment type="cofactor">
    <cofactor evidence="16 17">
        <name>Zn(2+)</name>
        <dbReference type="ChEBI" id="CHEBI:29105"/>
    </cofactor>
    <text evidence="16 17">Binds 1 zinc ion per subunit.</text>
</comment>
<dbReference type="Gene3D" id="2.60.40.1730">
    <property type="entry name" value="tricorn interacting facor f3 domain"/>
    <property type="match status" value="1"/>
</dbReference>
<evidence type="ECO:0000256" key="10">
    <source>
        <dbReference type="ARBA" id="ARBA00022968"/>
    </source>
</evidence>
<dbReference type="SUPFAM" id="SSF55486">
    <property type="entry name" value="Metalloproteases ('zincins'), catalytic domain"/>
    <property type="match status" value="1"/>
</dbReference>
<feature type="binding site" evidence="16">
    <location>
        <position position="342"/>
    </location>
    <ligand>
        <name>Zn(2+)</name>
        <dbReference type="ChEBI" id="CHEBI:29105"/>
        <note>catalytic</note>
    </ligand>
</feature>
<feature type="domain" description="ERAP1-like C-terminal" evidence="19">
    <location>
        <begin position="565"/>
        <end position="866"/>
    </location>
</feature>
<evidence type="ECO:0000256" key="6">
    <source>
        <dbReference type="ARBA" id="ARBA00022692"/>
    </source>
</evidence>
<sequence length="943" mass="111768">MTIISKPMFSYFCYLQLSVFQFLFINSNFYKLPTSVMPQHYNLKILVDLDNEFKFSGTVDINVKTNERTSEIILHSKSLRIQQDDINIKETMEWFDPNLELLSNFTNNIEIGEFRFDDDKEFLIIDAFVDSGKTYIISIHFEGELNRNSRGFYRSSYIENGEKFWLAATEFEPTFARMAFPCFDEPSFKSTFSIKIGRLGNYNSFSNMPISEIKAMEDRNGWYWDIFEKTPKMPTYAVAFAISDFQFIHVGDFGIKNVPIRVWSRNGTLHQYKIASEVALKIYSQLEDYFSSHYPLPKIDFMAIPNVQELGASETWGLLTFQEYDIVDTNPVKDEILIIISHQAVHQWLNLVTIKWWDQIWLKKSLPNVIIETELDKVKTWDSNTFLSMNLFNYFKRDHTHSIPTRKNVDGSLKSILKAYDHSEKGTVLMRMLTNLIGLTTFRNGLVHYLNENRFGDLDEENFLSALEKIDGRNISLRAFLETWLYESGYPLVEVNRNYESRTASISQTEFFEKNFVQLDFERRGIIKKWWIEMSFLYRGMQKKMKAECSNEKSNITGIPPDVYLLVNVDMEAPIRVNYDDRNWKLITDGLKSEDFGAIPVLARNRLVDDVCLFAQMGLVKYELFFNFLSYLKDEILELPWQSALTQFESLDIQLRQYPIHSIFEKYMRFLLYSQFERLRTRKNNSVFDEYYDHSNAIMSDSCKFGIKKCLDIASKKFPNFFSNIRRQSLYTMRDFIFNYGIQRSNSKYWEDTLKLMKQLESKQVKQIKIYLSALSFTKDIKLLEKLMNLTMNSDENFEEYDNFVFRKILENKNGFKVAKEFLFSNLETLYQKNVSRENTFLKDLANYISKYEDYEELKNLMNNENFNVKFREDISSQIFEATQIVEMNIKWHKKRYHEVERGLHSFFKTHEANVKSFSKKLYLNNFIPFNVIVVSILFNRLN</sequence>
<evidence type="ECO:0000256" key="16">
    <source>
        <dbReference type="PIRSR" id="PIRSR634016-3"/>
    </source>
</evidence>
<dbReference type="Gene3D" id="1.10.390.10">
    <property type="entry name" value="Neutral Protease Domain 2"/>
    <property type="match status" value="1"/>
</dbReference>
<evidence type="ECO:0000256" key="15">
    <source>
        <dbReference type="ARBA" id="ARBA00023288"/>
    </source>
</evidence>
<organism evidence="21 22">
    <name type="scientific">Cryptolaemus montrouzieri</name>
    <dbReference type="NCBI Taxonomy" id="559131"/>
    <lineage>
        <taxon>Eukaryota</taxon>
        <taxon>Metazoa</taxon>
        <taxon>Ecdysozoa</taxon>
        <taxon>Arthropoda</taxon>
        <taxon>Hexapoda</taxon>
        <taxon>Insecta</taxon>
        <taxon>Pterygota</taxon>
        <taxon>Neoptera</taxon>
        <taxon>Endopterygota</taxon>
        <taxon>Coleoptera</taxon>
        <taxon>Polyphaga</taxon>
        <taxon>Cucujiformia</taxon>
        <taxon>Coccinelloidea</taxon>
        <taxon>Coccinellidae</taxon>
        <taxon>Scymninae</taxon>
        <taxon>Scymnini</taxon>
        <taxon>Cryptolaemus</taxon>
    </lineage>
</organism>
<keyword evidence="7 16" id="KW-0479">Metal-binding</keyword>
<keyword evidence="9 16" id="KW-0862">Zinc</keyword>
<keyword evidence="8 17" id="KW-0378">Hydrolase</keyword>
<comment type="subcellular location">
    <subcellularLocation>
        <location evidence="2">Cell membrane</location>
        <topology evidence="2">Lipid-anchor</topology>
        <topology evidence="2">GPI-anchor</topology>
    </subcellularLocation>
    <subcellularLocation>
        <location evidence="1">Membrane</location>
        <topology evidence="1">Single-pass type II membrane protein</topology>
    </subcellularLocation>
</comment>
<dbReference type="EMBL" id="JABFTP020000185">
    <property type="protein sequence ID" value="KAL3288376.1"/>
    <property type="molecule type" value="Genomic_DNA"/>
</dbReference>
<feature type="domain" description="Aminopeptidase N-like N-terminal" evidence="20">
    <location>
        <begin position="38"/>
        <end position="236"/>
    </location>
</feature>
<dbReference type="CDD" id="cd09601">
    <property type="entry name" value="M1_APN-Q_like"/>
    <property type="match status" value="1"/>
</dbReference>
<evidence type="ECO:0000256" key="11">
    <source>
        <dbReference type="ARBA" id="ARBA00022989"/>
    </source>
</evidence>
<keyword evidence="15" id="KW-0449">Lipoprotein</keyword>
<dbReference type="Proteomes" id="UP001516400">
    <property type="component" value="Unassembled WGS sequence"/>
</dbReference>
<dbReference type="FunFam" id="2.60.40.1730:FF:000012">
    <property type="entry name" value="Aminopeptidase N"/>
    <property type="match status" value="1"/>
</dbReference>
<evidence type="ECO:0000256" key="7">
    <source>
        <dbReference type="ARBA" id="ARBA00022723"/>
    </source>
</evidence>
<dbReference type="GO" id="GO:0005886">
    <property type="term" value="C:plasma membrane"/>
    <property type="evidence" value="ECO:0007669"/>
    <property type="project" value="UniProtKB-SubCell"/>
</dbReference>
<proteinExistence type="inferred from homology"/>
<dbReference type="Gene3D" id="2.60.40.1910">
    <property type="match status" value="1"/>
</dbReference>
<keyword evidence="13" id="KW-0472">Membrane</keyword>
<evidence type="ECO:0000313" key="22">
    <source>
        <dbReference type="Proteomes" id="UP001516400"/>
    </source>
</evidence>
<dbReference type="EC" id="3.4.11.-" evidence="17"/>
<evidence type="ECO:0000256" key="2">
    <source>
        <dbReference type="ARBA" id="ARBA00004609"/>
    </source>
</evidence>
<keyword evidence="11" id="KW-1133">Transmembrane helix</keyword>
<dbReference type="Gene3D" id="1.25.50.20">
    <property type="match status" value="1"/>
</dbReference>
<dbReference type="Pfam" id="PF11838">
    <property type="entry name" value="ERAP1_C"/>
    <property type="match status" value="1"/>
</dbReference>
<comment type="similarity">
    <text evidence="3 17">Belongs to the peptidase M1 family.</text>
</comment>
<accession>A0ABD2PBM9</accession>
<dbReference type="Pfam" id="PF17900">
    <property type="entry name" value="Peptidase_M1_N"/>
    <property type="match status" value="1"/>
</dbReference>
<dbReference type="PANTHER" id="PTHR11533">
    <property type="entry name" value="PROTEASE M1 ZINC METALLOPROTEASE"/>
    <property type="match status" value="1"/>
</dbReference>
<dbReference type="InterPro" id="IPR014782">
    <property type="entry name" value="Peptidase_M1_dom"/>
</dbReference>
<dbReference type="InterPro" id="IPR027268">
    <property type="entry name" value="Peptidase_M4/M1_CTD_sf"/>
</dbReference>
<keyword evidence="4" id="KW-0336">GPI-anchor</keyword>
<evidence type="ECO:0000256" key="14">
    <source>
        <dbReference type="ARBA" id="ARBA00023180"/>
    </source>
</evidence>
<evidence type="ECO:0000256" key="8">
    <source>
        <dbReference type="ARBA" id="ARBA00022801"/>
    </source>
</evidence>
<dbReference type="GO" id="GO:0004177">
    <property type="term" value="F:aminopeptidase activity"/>
    <property type="evidence" value="ECO:0007669"/>
    <property type="project" value="UniProtKB-KW"/>
</dbReference>
<evidence type="ECO:0000256" key="13">
    <source>
        <dbReference type="ARBA" id="ARBA00023136"/>
    </source>
</evidence>
<dbReference type="PANTHER" id="PTHR11533:SF294">
    <property type="entry name" value="THYROTROPIN-RELEASING HORMONE-DEGRADING ECTOENZYME"/>
    <property type="match status" value="1"/>
</dbReference>
<dbReference type="GO" id="GO:0098552">
    <property type="term" value="C:side of membrane"/>
    <property type="evidence" value="ECO:0007669"/>
    <property type="project" value="UniProtKB-KW"/>
</dbReference>
<keyword evidence="5 17" id="KW-0645">Protease</keyword>
<evidence type="ECO:0000313" key="21">
    <source>
        <dbReference type="EMBL" id="KAL3288376.1"/>
    </source>
</evidence>
<evidence type="ECO:0000256" key="5">
    <source>
        <dbReference type="ARBA" id="ARBA00022670"/>
    </source>
</evidence>
<keyword evidence="14" id="KW-0325">Glycoprotein</keyword>
<feature type="domain" description="Peptidase M1 membrane alanine aminopeptidase" evidence="18">
    <location>
        <begin position="276"/>
        <end position="484"/>
    </location>
</feature>
<dbReference type="PRINTS" id="PR00756">
    <property type="entry name" value="ALADIPTASE"/>
</dbReference>
<dbReference type="GO" id="GO:0008237">
    <property type="term" value="F:metallopeptidase activity"/>
    <property type="evidence" value="ECO:0007669"/>
    <property type="project" value="UniProtKB-KW"/>
</dbReference>
<reference evidence="21 22" key="1">
    <citation type="journal article" date="2021" name="BMC Biol.">
        <title>Horizontally acquired antibacterial genes associated with adaptive radiation of ladybird beetles.</title>
        <authorList>
            <person name="Li H.S."/>
            <person name="Tang X.F."/>
            <person name="Huang Y.H."/>
            <person name="Xu Z.Y."/>
            <person name="Chen M.L."/>
            <person name="Du X.Y."/>
            <person name="Qiu B.Y."/>
            <person name="Chen P.T."/>
            <person name="Zhang W."/>
            <person name="Slipinski A."/>
            <person name="Escalona H.E."/>
            <person name="Waterhouse R.M."/>
            <person name="Zwick A."/>
            <person name="Pang H."/>
        </authorList>
    </citation>
    <scope>NUCLEOTIDE SEQUENCE [LARGE SCALE GENOMIC DNA]</scope>
    <source>
        <strain evidence="21">SYSU2018</strain>
    </source>
</reference>
<evidence type="ECO:0000256" key="17">
    <source>
        <dbReference type="RuleBase" id="RU364040"/>
    </source>
</evidence>
<keyword evidence="17" id="KW-0031">Aminopeptidase</keyword>
<gene>
    <name evidence="21" type="ORF">HHI36_002824</name>
</gene>
<dbReference type="InterPro" id="IPR024571">
    <property type="entry name" value="ERAP1-like_C_dom"/>
</dbReference>
<evidence type="ECO:0000256" key="4">
    <source>
        <dbReference type="ARBA" id="ARBA00022622"/>
    </source>
</evidence>
<dbReference type="InterPro" id="IPR050344">
    <property type="entry name" value="Peptidase_M1_aminopeptidases"/>
</dbReference>
<dbReference type="SUPFAM" id="SSF63737">
    <property type="entry name" value="Leukotriene A4 hydrolase N-terminal domain"/>
    <property type="match status" value="1"/>
</dbReference>
<evidence type="ECO:0000259" key="19">
    <source>
        <dbReference type="Pfam" id="PF11838"/>
    </source>
</evidence>
<keyword evidence="6" id="KW-0812">Transmembrane</keyword>
<dbReference type="InterPro" id="IPR034016">
    <property type="entry name" value="M1_APN-typ"/>
</dbReference>
<feature type="binding site" evidence="16">
    <location>
        <position position="346"/>
    </location>
    <ligand>
        <name>Zn(2+)</name>
        <dbReference type="ChEBI" id="CHEBI:29105"/>
        <note>catalytic</note>
    </ligand>
</feature>
<evidence type="ECO:0000256" key="1">
    <source>
        <dbReference type="ARBA" id="ARBA00004606"/>
    </source>
</evidence>
<evidence type="ECO:0000259" key="18">
    <source>
        <dbReference type="Pfam" id="PF01433"/>
    </source>
</evidence>
<name>A0ABD2PBM9_9CUCU</name>
<keyword evidence="10" id="KW-0735">Signal-anchor</keyword>
<dbReference type="InterPro" id="IPR042097">
    <property type="entry name" value="Aminopeptidase_N-like_N_sf"/>
</dbReference>
<keyword evidence="12 17" id="KW-0482">Metalloprotease</keyword>
<evidence type="ECO:0000256" key="12">
    <source>
        <dbReference type="ARBA" id="ARBA00023049"/>
    </source>
</evidence>
<protein>
    <recommendedName>
        <fullName evidence="17">Aminopeptidase</fullName>
        <ecNumber evidence="17">3.4.11.-</ecNumber>
    </recommendedName>
</protein>
<dbReference type="AlphaFoldDB" id="A0ABD2PBM9"/>
<evidence type="ECO:0000256" key="9">
    <source>
        <dbReference type="ARBA" id="ARBA00022833"/>
    </source>
</evidence>
<dbReference type="InterPro" id="IPR045357">
    <property type="entry name" value="Aminopeptidase_N-like_N"/>
</dbReference>